<evidence type="ECO:0000256" key="8">
    <source>
        <dbReference type="ARBA" id="ARBA00023014"/>
    </source>
</evidence>
<dbReference type="GO" id="GO:0046872">
    <property type="term" value="F:metal ion binding"/>
    <property type="evidence" value="ECO:0007669"/>
    <property type="project" value="UniProtKB-KW"/>
</dbReference>
<comment type="cofactor">
    <cofactor evidence="1">
        <name>FMN</name>
        <dbReference type="ChEBI" id="CHEBI:58210"/>
    </cofactor>
</comment>
<keyword evidence="6 10" id="KW-0560">Oxidoreductase</keyword>
<feature type="domain" description="NADH:flavin oxidoreductase/NADH oxidase N-terminal" evidence="9">
    <location>
        <begin position="7"/>
        <end position="334"/>
    </location>
</feature>
<dbReference type="InterPro" id="IPR013785">
    <property type="entry name" value="Aldolase_TIM"/>
</dbReference>
<evidence type="ECO:0000256" key="6">
    <source>
        <dbReference type="ARBA" id="ARBA00023002"/>
    </source>
</evidence>
<keyword evidence="4" id="KW-0288">FMN</keyword>
<evidence type="ECO:0000313" key="11">
    <source>
        <dbReference type="Proteomes" id="UP000095651"/>
    </source>
</evidence>
<reference evidence="10 11" key="1">
    <citation type="submission" date="2015-09" db="EMBL/GenBank/DDBJ databases">
        <authorList>
            <consortium name="Pathogen Informatics"/>
        </authorList>
    </citation>
    <scope>NUCLEOTIDE SEQUENCE [LARGE SCALE GENOMIC DNA]</scope>
    <source>
        <strain evidence="10 11">2789STDY5608850</strain>
    </source>
</reference>
<dbReference type="InterPro" id="IPR001155">
    <property type="entry name" value="OxRdtase_FMN_N"/>
</dbReference>
<evidence type="ECO:0000256" key="3">
    <source>
        <dbReference type="ARBA" id="ARBA00022630"/>
    </source>
</evidence>
<dbReference type="NCBIfam" id="NF045592">
    <property type="entry name" value="bili_reduct_N"/>
    <property type="match status" value="1"/>
</dbReference>
<dbReference type="Proteomes" id="UP000095651">
    <property type="component" value="Unassembled WGS sequence"/>
</dbReference>
<protein>
    <submittedName>
        <fullName evidence="10">NADH:flavin oxidoreductases, Old Yellow Enzyme family</fullName>
        <ecNumber evidence="10">1.-.-.-</ecNumber>
    </submittedName>
</protein>
<dbReference type="Gene3D" id="3.20.20.70">
    <property type="entry name" value="Aldolase class I"/>
    <property type="match status" value="1"/>
</dbReference>
<dbReference type="EC" id="1.-.-.-" evidence="10"/>
<evidence type="ECO:0000259" key="9">
    <source>
        <dbReference type="Pfam" id="PF00724"/>
    </source>
</evidence>
<dbReference type="AlphaFoldDB" id="A0A174J207"/>
<organism evidence="10 11">
    <name type="scientific">Hungatella hathewayi</name>
    <dbReference type="NCBI Taxonomy" id="154046"/>
    <lineage>
        <taxon>Bacteria</taxon>
        <taxon>Bacillati</taxon>
        <taxon>Bacillota</taxon>
        <taxon>Clostridia</taxon>
        <taxon>Lachnospirales</taxon>
        <taxon>Lachnospiraceae</taxon>
        <taxon>Hungatella</taxon>
    </lineage>
</organism>
<evidence type="ECO:0000256" key="7">
    <source>
        <dbReference type="ARBA" id="ARBA00023004"/>
    </source>
</evidence>
<dbReference type="PANTHER" id="PTHR42917">
    <property type="entry name" value="2,4-DIENOYL-COA REDUCTASE"/>
    <property type="match status" value="1"/>
</dbReference>
<sequence>MYETINSPFKLGNVTLKNRIIFAPTSMGLKEEEYLEKLSAIARGGTAMIIIGDVPVLKSPFLSLYSRKGFLRYRRITETIHENGALAAAQLHMSDSQFRSLIKYLPGMITGKIKPEEMRVLLNDTVSGYITGLTDKKIAEITQGFGKAAVLAKEAGFDVIQIHGDRMCGSFSSSIYNQRTDRYGGSAENRARFACEAVAAVRKALPDMTIDYKLAVRQEDPHYGNAGVLKEELPVFVPLLEQAGVNSFHVTLANHSDLSDTIPPASHPYFHGQGCFLPFCDEVSRLTDLPVCGVGRLCSPDFVEEQLKSGRIQLAAMSRQLIADPEWVKKTASGAGSQIFTCTGCNRECLGGMQAHKGVHCIRDRIKTTNESLSHERKVLP</sequence>
<evidence type="ECO:0000256" key="2">
    <source>
        <dbReference type="ARBA" id="ARBA00001966"/>
    </source>
</evidence>
<keyword evidence="8" id="KW-0411">Iron-sulfur</keyword>
<dbReference type="GO" id="GO:0016491">
    <property type="term" value="F:oxidoreductase activity"/>
    <property type="evidence" value="ECO:0007669"/>
    <property type="project" value="UniProtKB-KW"/>
</dbReference>
<dbReference type="InterPro" id="IPR051793">
    <property type="entry name" value="NADH:flavin_oxidoreductase"/>
</dbReference>
<dbReference type="Pfam" id="PF00724">
    <property type="entry name" value="Oxidored_FMN"/>
    <property type="match status" value="1"/>
</dbReference>
<evidence type="ECO:0000256" key="4">
    <source>
        <dbReference type="ARBA" id="ARBA00022643"/>
    </source>
</evidence>
<keyword evidence="3" id="KW-0285">Flavoprotein</keyword>
<dbReference type="PANTHER" id="PTHR42917:SF2">
    <property type="entry name" value="2,4-DIENOYL-COA REDUCTASE [(2E)-ENOYL-COA-PRODUCING]"/>
    <property type="match status" value="1"/>
</dbReference>
<dbReference type="GO" id="GO:0010181">
    <property type="term" value="F:FMN binding"/>
    <property type="evidence" value="ECO:0007669"/>
    <property type="project" value="InterPro"/>
</dbReference>
<dbReference type="GO" id="GO:0051536">
    <property type="term" value="F:iron-sulfur cluster binding"/>
    <property type="evidence" value="ECO:0007669"/>
    <property type="project" value="UniProtKB-KW"/>
</dbReference>
<comment type="cofactor">
    <cofactor evidence="2">
        <name>[4Fe-4S] cluster</name>
        <dbReference type="ChEBI" id="CHEBI:49883"/>
    </cofactor>
</comment>
<dbReference type="InterPro" id="IPR054629">
    <property type="entry name" value="BilR_N"/>
</dbReference>
<keyword evidence="7" id="KW-0408">Iron</keyword>
<gene>
    <name evidence="10" type="ORF">ERS852407_04388</name>
</gene>
<name>A0A174J207_9FIRM</name>
<evidence type="ECO:0000256" key="5">
    <source>
        <dbReference type="ARBA" id="ARBA00022723"/>
    </source>
</evidence>
<dbReference type="EMBL" id="CYZE01000014">
    <property type="protein sequence ID" value="CUO91608.1"/>
    <property type="molecule type" value="Genomic_DNA"/>
</dbReference>
<proteinExistence type="predicted"/>
<accession>A0A174J207</accession>
<dbReference type="RefSeq" id="WP_055658360.1">
    <property type="nucleotide sequence ID" value="NZ_CABIXC010000014.1"/>
</dbReference>
<evidence type="ECO:0000313" key="10">
    <source>
        <dbReference type="EMBL" id="CUO91608.1"/>
    </source>
</evidence>
<keyword evidence="5" id="KW-0479">Metal-binding</keyword>
<evidence type="ECO:0000256" key="1">
    <source>
        <dbReference type="ARBA" id="ARBA00001917"/>
    </source>
</evidence>
<dbReference type="SUPFAM" id="SSF51395">
    <property type="entry name" value="FMN-linked oxidoreductases"/>
    <property type="match status" value="1"/>
</dbReference>